<dbReference type="Proteomes" id="UP000568888">
    <property type="component" value="Unassembled WGS sequence"/>
</dbReference>
<evidence type="ECO:0000313" key="8">
    <source>
        <dbReference type="Proteomes" id="UP000568888"/>
    </source>
</evidence>
<dbReference type="AlphaFoldDB" id="A0A6V8MTS4"/>
<dbReference type="InterPro" id="IPR012827">
    <property type="entry name" value="Hemerythrin_metal-bd"/>
</dbReference>
<dbReference type="PANTHER" id="PTHR37164:SF1">
    <property type="entry name" value="BACTERIOHEMERYTHRIN"/>
    <property type="match status" value="1"/>
</dbReference>
<dbReference type="GO" id="GO:0005344">
    <property type="term" value="F:oxygen carrier activity"/>
    <property type="evidence" value="ECO:0007669"/>
    <property type="project" value="UniProtKB-KW"/>
</dbReference>
<accession>A0A6V8MTS4</accession>
<evidence type="ECO:0000256" key="2">
    <source>
        <dbReference type="ARBA" id="ARBA00022621"/>
    </source>
</evidence>
<proteinExistence type="inferred from homology"/>
<dbReference type="GO" id="GO:0046872">
    <property type="term" value="F:metal ion binding"/>
    <property type="evidence" value="ECO:0007669"/>
    <property type="project" value="UniProtKB-KW"/>
</dbReference>
<name>A0A6V8MTS4_9BACT</name>
<dbReference type="InterPro" id="IPR016131">
    <property type="entry name" value="Haemerythrin_Fe_BS"/>
</dbReference>
<keyword evidence="3" id="KW-0479">Metal-binding</keyword>
<reference evidence="8" key="1">
    <citation type="submission" date="2020-06" db="EMBL/GenBank/DDBJ databases">
        <title>Draft genomic sequecing of Geomonas sp. Red736.</title>
        <authorList>
            <person name="Itoh H."/>
            <person name="Xu Z.X."/>
            <person name="Ushijima N."/>
            <person name="Masuda Y."/>
            <person name="Shiratori Y."/>
            <person name="Senoo K."/>
        </authorList>
    </citation>
    <scope>NUCLEOTIDE SEQUENCE [LARGE SCALE GENOMIC DNA]</scope>
    <source>
        <strain evidence="8">Red736</strain>
    </source>
</reference>
<dbReference type="EMBL" id="CP096574">
    <property type="protein sequence ID" value="UPU37906.1"/>
    <property type="molecule type" value="Genomic_DNA"/>
</dbReference>
<gene>
    <name evidence="6" type="ORF">GMPD_14940</name>
    <name evidence="7" type="ORF">M1B72_09405</name>
</gene>
<evidence type="ECO:0000313" key="6">
    <source>
        <dbReference type="EMBL" id="GFO63575.1"/>
    </source>
</evidence>
<dbReference type="Proteomes" id="UP000831485">
    <property type="component" value="Chromosome"/>
</dbReference>
<evidence type="ECO:0000313" key="9">
    <source>
        <dbReference type="Proteomes" id="UP000831485"/>
    </source>
</evidence>
<keyword evidence="2" id="KW-0813">Transport</keyword>
<dbReference type="NCBIfam" id="NF033749">
    <property type="entry name" value="bact_hemeryth"/>
    <property type="match status" value="1"/>
</dbReference>
<dbReference type="CDD" id="cd12107">
    <property type="entry name" value="Hemerythrin"/>
    <property type="match status" value="1"/>
</dbReference>
<organism evidence="6 8">
    <name type="scientific">Geomonas paludis</name>
    <dbReference type="NCBI Taxonomy" id="2740185"/>
    <lineage>
        <taxon>Bacteria</taxon>
        <taxon>Pseudomonadati</taxon>
        <taxon>Thermodesulfobacteriota</taxon>
        <taxon>Desulfuromonadia</taxon>
        <taxon>Geobacterales</taxon>
        <taxon>Geobacteraceae</taxon>
        <taxon>Geomonas</taxon>
    </lineage>
</organism>
<dbReference type="NCBIfam" id="TIGR02481">
    <property type="entry name" value="hemeryth_dom"/>
    <property type="match status" value="1"/>
</dbReference>
<dbReference type="Pfam" id="PF01814">
    <property type="entry name" value="Hemerythrin"/>
    <property type="match status" value="1"/>
</dbReference>
<evidence type="ECO:0000256" key="4">
    <source>
        <dbReference type="ARBA" id="ARBA00023004"/>
    </source>
</evidence>
<evidence type="ECO:0000313" key="7">
    <source>
        <dbReference type="EMBL" id="UPU37906.1"/>
    </source>
</evidence>
<protein>
    <submittedName>
        <fullName evidence="6 7">Hemerythrin</fullName>
    </submittedName>
</protein>
<dbReference type="InterPro" id="IPR012312">
    <property type="entry name" value="Hemerythrin-like"/>
</dbReference>
<dbReference type="RefSeq" id="WP_183346426.1">
    <property type="nucleotide sequence ID" value="NZ_BLXY01000002.1"/>
</dbReference>
<keyword evidence="9" id="KW-1185">Reference proteome</keyword>
<dbReference type="Gene3D" id="1.20.120.50">
    <property type="entry name" value="Hemerythrin-like"/>
    <property type="match status" value="1"/>
</dbReference>
<dbReference type="InterPro" id="IPR035938">
    <property type="entry name" value="Hemerythrin-like_sf"/>
</dbReference>
<feature type="domain" description="Hemerythrin-like" evidence="5">
    <location>
        <begin position="14"/>
        <end position="125"/>
    </location>
</feature>
<dbReference type="SUPFAM" id="SSF47188">
    <property type="entry name" value="Hemerythrin-like"/>
    <property type="match status" value="1"/>
</dbReference>
<reference evidence="7" key="3">
    <citation type="submission" date="2022-04" db="EMBL/GenBank/DDBJ databases">
        <authorList>
            <person name="Liu G."/>
        </authorList>
    </citation>
    <scope>NUCLEOTIDE SEQUENCE</scope>
    <source>
        <strain evidence="7">RG22</strain>
    </source>
</reference>
<keyword evidence="4" id="KW-0408">Iron</keyword>
<reference evidence="6" key="2">
    <citation type="journal article" date="2021" name="Int. J. Syst. Evol. Microbiol.">
        <title>Geomonas silvestris sp. nov., Geomonas paludis sp. nov. and Geomonas limicola sp. nov., isolated from terrestrial environments, and emended description of the genus Geomonas.</title>
        <authorList>
            <person name="Itoh H."/>
            <person name="Xu Z."/>
            <person name="Masuda Y."/>
            <person name="Ushijima N."/>
            <person name="Hayakawa C."/>
            <person name="Shiratori Y."/>
            <person name="Senoo K."/>
        </authorList>
    </citation>
    <scope>NUCLEOTIDE SEQUENCE</scope>
    <source>
        <strain evidence="6">Red736</strain>
    </source>
</reference>
<dbReference type="InterPro" id="IPR050669">
    <property type="entry name" value="Hemerythrin"/>
</dbReference>
<evidence type="ECO:0000256" key="1">
    <source>
        <dbReference type="ARBA" id="ARBA00010587"/>
    </source>
</evidence>
<dbReference type="EMBL" id="BLXY01000002">
    <property type="protein sequence ID" value="GFO63575.1"/>
    <property type="molecule type" value="Genomic_DNA"/>
</dbReference>
<evidence type="ECO:0000259" key="5">
    <source>
        <dbReference type="Pfam" id="PF01814"/>
    </source>
</evidence>
<evidence type="ECO:0000256" key="3">
    <source>
        <dbReference type="ARBA" id="ARBA00022723"/>
    </source>
</evidence>
<dbReference type="PROSITE" id="PS00550">
    <property type="entry name" value="HEMERYTHRINS"/>
    <property type="match status" value="1"/>
</dbReference>
<comment type="similarity">
    <text evidence="1">Belongs to the hemerythrin family.</text>
</comment>
<sequence length="135" mass="15664">MAYLEWNDALSVKVKEIDDQHKNLVDMLNSLHDAHMARAGKEAQKEIIASMVGYVASHFQTEEAYMQKYQYPEFVAHKREHDEFAAKALDLQNRVDNQGLIFTAEILEFLKRWLQDHIMGTDMKYSALFNASGLR</sequence>
<keyword evidence="2" id="KW-0561">Oxygen transport</keyword>
<dbReference type="PANTHER" id="PTHR37164">
    <property type="entry name" value="BACTERIOHEMERYTHRIN"/>
    <property type="match status" value="1"/>
</dbReference>